<accession>A0ACC6P0X0</accession>
<reference evidence="1" key="1">
    <citation type="submission" date="2023-10" db="EMBL/GenBank/DDBJ databases">
        <title>Amphibacter perezi, gen. nov., sp. nov. a novel taxa of the family Comamonadaceae, class Betaproteobacteria isolated from the skin microbiota of Pelophylax perezi from different populations.</title>
        <authorList>
            <person name="Costa S."/>
            <person name="Proenca D.N."/>
            <person name="Lopes I."/>
            <person name="Morais P.V."/>
        </authorList>
    </citation>
    <scope>NUCLEOTIDE SEQUENCE</scope>
    <source>
        <strain evidence="1">SL12-8</strain>
    </source>
</reference>
<evidence type="ECO:0000313" key="2">
    <source>
        <dbReference type="Proteomes" id="UP001364695"/>
    </source>
</evidence>
<sequence length="375" mass="41510">MTDTPPALTQKPARKKAKPKAMKPWKAMTSAQVRARLATGVHFSSKPVNTNASAAGIRLAADAQLKRPLIGLVTTQLNRRVVDYVDGATEGAYLSQCASVLEGTAQTDYKDMPAGQSELIESLAHLLDEAAEVGTGSIDPRLRQVLFPDSRQPKGYVVLTPLHSSVLSAELTRRQSDEAQMRERNGDPKRRTQAQINVGGAKPWNAGRTSLITAMQRSLIFEAPGNASERRAAYWYFNKGVPLNSLLQRSTVAELSRWRKAHRTEQGDIASTSATREEERALLIRIGQEAMVLLDAKRALMAPYVEELGGWANPTLSEFRRSLLDKDARHRGWPRELTQHLLSLIEGYKPSKTARPEAGYGDIDDYQKMIEEGLK</sequence>
<keyword evidence="2" id="KW-1185">Reference proteome</keyword>
<dbReference type="EMBL" id="JAWDIE010000006">
    <property type="protein sequence ID" value="MEJ7137843.1"/>
    <property type="molecule type" value="Genomic_DNA"/>
</dbReference>
<comment type="caution">
    <text evidence="1">The sequence shown here is derived from an EMBL/GenBank/DDBJ whole genome shotgun (WGS) entry which is preliminary data.</text>
</comment>
<protein>
    <submittedName>
        <fullName evidence="1">Uncharacterized protein</fullName>
    </submittedName>
</protein>
<dbReference type="Proteomes" id="UP001364695">
    <property type="component" value="Unassembled WGS sequence"/>
</dbReference>
<organism evidence="1 2">
    <name type="scientific">Amphibiibacter pelophylacis</name>
    <dbReference type="NCBI Taxonomy" id="1799477"/>
    <lineage>
        <taxon>Bacteria</taxon>
        <taxon>Pseudomonadati</taxon>
        <taxon>Pseudomonadota</taxon>
        <taxon>Betaproteobacteria</taxon>
        <taxon>Burkholderiales</taxon>
        <taxon>Sphaerotilaceae</taxon>
        <taxon>Amphibiibacter</taxon>
    </lineage>
</organism>
<gene>
    <name evidence="1" type="ORF">RV045_05265</name>
</gene>
<evidence type="ECO:0000313" key="1">
    <source>
        <dbReference type="EMBL" id="MEJ7137843.1"/>
    </source>
</evidence>
<name>A0ACC6P0X0_9BURK</name>
<proteinExistence type="predicted"/>